<dbReference type="EMBL" id="BMAW01098439">
    <property type="protein sequence ID" value="GFS84852.1"/>
    <property type="molecule type" value="Genomic_DNA"/>
</dbReference>
<organism evidence="1 2">
    <name type="scientific">Nephila pilipes</name>
    <name type="common">Giant wood spider</name>
    <name type="synonym">Nephila maculata</name>
    <dbReference type="NCBI Taxonomy" id="299642"/>
    <lineage>
        <taxon>Eukaryota</taxon>
        <taxon>Metazoa</taxon>
        <taxon>Ecdysozoa</taxon>
        <taxon>Arthropoda</taxon>
        <taxon>Chelicerata</taxon>
        <taxon>Arachnida</taxon>
        <taxon>Araneae</taxon>
        <taxon>Araneomorphae</taxon>
        <taxon>Entelegynae</taxon>
        <taxon>Araneoidea</taxon>
        <taxon>Nephilidae</taxon>
        <taxon>Nephila</taxon>
    </lineage>
</organism>
<reference evidence="1" key="1">
    <citation type="submission" date="2020-08" db="EMBL/GenBank/DDBJ databases">
        <title>Multicomponent nature underlies the extraordinary mechanical properties of spider dragline silk.</title>
        <authorList>
            <person name="Kono N."/>
            <person name="Nakamura H."/>
            <person name="Mori M."/>
            <person name="Yoshida Y."/>
            <person name="Ohtoshi R."/>
            <person name="Malay A.D."/>
            <person name="Moran D.A.P."/>
            <person name="Tomita M."/>
            <person name="Numata K."/>
            <person name="Arakawa K."/>
        </authorList>
    </citation>
    <scope>NUCLEOTIDE SEQUENCE</scope>
</reference>
<protein>
    <submittedName>
        <fullName evidence="1">Uncharacterized protein</fullName>
    </submittedName>
</protein>
<sequence>MIRSNERGQQQRWRGLDVRSPIAGVSWRTWSGQDSGMLLRRRNKSERRKRIKLRLEGIQDPRSPHLEGEGTRGGFHYGVVGRRSWRSGHIGGKEKEGRIRRNPREEFISADGMISFDLEIPTAIKRKGLDRYAHGDLLMLREERERKEQLRSNQRDQKGREECLRIRETKVPMDIKSRKGRSVIYGHRFSSEEKDGKDGLVLLRGRTQRIGKPDELLSKDSEKRKQCYRFSPREKRKWI</sequence>
<proteinExistence type="predicted"/>
<evidence type="ECO:0000313" key="2">
    <source>
        <dbReference type="Proteomes" id="UP000887013"/>
    </source>
</evidence>
<comment type="caution">
    <text evidence="1">The sequence shown here is derived from an EMBL/GenBank/DDBJ whole genome shotgun (WGS) entry which is preliminary data.</text>
</comment>
<evidence type="ECO:0000313" key="1">
    <source>
        <dbReference type="EMBL" id="GFS84852.1"/>
    </source>
</evidence>
<dbReference type="AlphaFoldDB" id="A0A8X6MYX6"/>
<name>A0A8X6MYX6_NEPPI</name>
<accession>A0A8X6MYX6</accession>
<keyword evidence="2" id="KW-1185">Reference proteome</keyword>
<gene>
    <name evidence="1" type="ORF">NPIL_366261</name>
</gene>
<dbReference type="Proteomes" id="UP000887013">
    <property type="component" value="Unassembled WGS sequence"/>
</dbReference>